<keyword evidence="2 7" id="KW-0808">Transferase</keyword>
<dbReference type="Proteomes" id="UP000036406">
    <property type="component" value="Chromosome"/>
</dbReference>
<dbReference type="GO" id="GO:0005524">
    <property type="term" value="F:ATP binding"/>
    <property type="evidence" value="ECO:0007669"/>
    <property type="project" value="UniProtKB-KW"/>
</dbReference>
<evidence type="ECO:0000259" key="9">
    <source>
        <dbReference type="Pfam" id="PF02782"/>
    </source>
</evidence>
<dbReference type="PANTHER" id="PTHR10196">
    <property type="entry name" value="SUGAR KINASE"/>
    <property type="match status" value="1"/>
</dbReference>
<feature type="domain" description="Carbohydrate kinase FGGY N-terminal" evidence="8">
    <location>
        <begin position="4"/>
        <end position="229"/>
    </location>
</feature>
<organism evidence="10 11">
    <name type="scientific">Marinobacter psychrophilus</name>
    <dbReference type="NCBI Taxonomy" id="330734"/>
    <lineage>
        <taxon>Bacteria</taxon>
        <taxon>Pseudomonadati</taxon>
        <taxon>Pseudomonadota</taxon>
        <taxon>Gammaproteobacteria</taxon>
        <taxon>Pseudomonadales</taxon>
        <taxon>Marinobacteraceae</taxon>
        <taxon>Marinobacter</taxon>
    </lineage>
</organism>
<dbReference type="GO" id="GO:0019563">
    <property type="term" value="P:glycerol catabolic process"/>
    <property type="evidence" value="ECO:0007669"/>
    <property type="project" value="TreeGrafter"/>
</dbReference>
<dbReference type="Gene3D" id="3.30.420.40">
    <property type="match status" value="2"/>
</dbReference>
<dbReference type="RefSeq" id="WP_048383932.1">
    <property type="nucleotide sequence ID" value="NZ_CP011494.1"/>
</dbReference>
<dbReference type="EMBL" id="CP011494">
    <property type="protein sequence ID" value="AKO51279.1"/>
    <property type="molecule type" value="Genomic_DNA"/>
</dbReference>
<keyword evidence="5" id="KW-0067">ATP-binding</keyword>
<evidence type="ECO:0000256" key="6">
    <source>
        <dbReference type="ARBA" id="ARBA00043149"/>
    </source>
</evidence>
<evidence type="ECO:0000256" key="4">
    <source>
        <dbReference type="ARBA" id="ARBA00022777"/>
    </source>
</evidence>
<dbReference type="AlphaFoldDB" id="A0A0H4HX50"/>
<dbReference type="InterPro" id="IPR018484">
    <property type="entry name" value="FGGY_N"/>
</dbReference>
<dbReference type="SUPFAM" id="SSF53067">
    <property type="entry name" value="Actin-like ATPase domain"/>
    <property type="match status" value="2"/>
</dbReference>
<evidence type="ECO:0000256" key="3">
    <source>
        <dbReference type="ARBA" id="ARBA00022741"/>
    </source>
</evidence>
<dbReference type="KEGG" id="mpq:ABA45_01600"/>
<dbReference type="GO" id="GO:0005829">
    <property type="term" value="C:cytosol"/>
    <property type="evidence" value="ECO:0007669"/>
    <property type="project" value="TreeGrafter"/>
</dbReference>
<comment type="similarity">
    <text evidence="1 7">Belongs to the FGGY kinase family.</text>
</comment>
<evidence type="ECO:0000256" key="2">
    <source>
        <dbReference type="ARBA" id="ARBA00022679"/>
    </source>
</evidence>
<dbReference type="InterPro" id="IPR000577">
    <property type="entry name" value="Carb_kinase_FGGY"/>
</dbReference>
<dbReference type="PIRSF" id="PIRSF000538">
    <property type="entry name" value="GlpK"/>
    <property type="match status" value="1"/>
</dbReference>
<keyword evidence="3" id="KW-0547">Nucleotide-binding</keyword>
<evidence type="ECO:0000256" key="7">
    <source>
        <dbReference type="RuleBase" id="RU003733"/>
    </source>
</evidence>
<proteinExistence type="inferred from homology"/>
<dbReference type="InterPro" id="IPR018483">
    <property type="entry name" value="Carb_kinase_FGGY_CS"/>
</dbReference>
<accession>A0A0H4HX50</accession>
<dbReference type="PATRIC" id="fig|330734.3.peg.352"/>
<protein>
    <recommendedName>
        <fullName evidence="6">ATP:glycerol 3-phosphotransferase</fullName>
    </recommendedName>
</protein>
<feature type="domain" description="Carbohydrate kinase FGGY C-terminal" evidence="9">
    <location>
        <begin position="250"/>
        <end position="436"/>
    </location>
</feature>
<evidence type="ECO:0000313" key="11">
    <source>
        <dbReference type="Proteomes" id="UP000036406"/>
    </source>
</evidence>
<keyword evidence="11" id="KW-1185">Reference proteome</keyword>
<dbReference type="InterPro" id="IPR043129">
    <property type="entry name" value="ATPase_NBD"/>
</dbReference>
<dbReference type="Pfam" id="PF00370">
    <property type="entry name" value="FGGY_N"/>
    <property type="match status" value="1"/>
</dbReference>
<name>A0A0H4HX50_9GAMM</name>
<reference evidence="10 11" key="1">
    <citation type="submission" date="2015-05" db="EMBL/GenBank/DDBJ databases">
        <title>Complete genome of Marinobacter psychrophilus strain 20041T isolated from sea-ice of the Canadian Basin.</title>
        <authorList>
            <person name="Song L."/>
            <person name="Ren L."/>
            <person name="Yu Y."/>
            <person name="Wang X."/>
        </authorList>
    </citation>
    <scope>NUCLEOTIDE SEQUENCE [LARGE SCALE GENOMIC DNA]</scope>
    <source>
        <strain evidence="10 11">20041</strain>
    </source>
</reference>
<sequence length="487" mass="52208">MTTIVAIDQGTTSTRAIALGSDGQSRLLLSREHQQFYPKPGWVEHDPRELMAILEDCCAAAGECVDLAALGLDNQGESCLAWDARTGEAVTPVIVWQDARTEPAIEALKLQGAEAMVRQKSGLPLDAYFSASKLGWMLAELPQVRRLHKHGHLRMGTTDAFFRDRLTGRFETDVTTASRTALMNLETLNWDPELCRLFGVPLDALPVIGPSSGDLGLIRCGAKQVTLTASLVDQQASLYGHGCRRPGDLKMTFGTGAFLLGINRFDGSQLSNEATQTVGWQKSGEPPVFALEGGVYSAASALNWCRGLGLFKDFSELAVTYTSSAASKGLVFVPALSGLACPHWDRSARGSWMGLSLHTTATDMVQAVLEGVAFRTAEVFLALERNQPVTGKISLDGRMTENAFFVQFLSNVLQRELSLSSEPELTAIGTATLAAEATGIDSGYVARQQVITPGESCASLQELFTAARTATAAFAGSARKPTSIISK</sequence>
<evidence type="ECO:0000313" key="10">
    <source>
        <dbReference type="EMBL" id="AKO51279.1"/>
    </source>
</evidence>
<keyword evidence="4 7" id="KW-0418">Kinase</keyword>
<gene>
    <name evidence="10" type="ORF">ABA45_01600</name>
</gene>
<dbReference type="InterPro" id="IPR018485">
    <property type="entry name" value="FGGY_C"/>
</dbReference>
<evidence type="ECO:0000256" key="1">
    <source>
        <dbReference type="ARBA" id="ARBA00009156"/>
    </source>
</evidence>
<evidence type="ECO:0000259" key="8">
    <source>
        <dbReference type="Pfam" id="PF00370"/>
    </source>
</evidence>
<dbReference type="STRING" id="330734.ABA45_01600"/>
<dbReference type="PROSITE" id="PS00445">
    <property type="entry name" value="FGGY_KINASES_2"/>
    <property type="match status" value="1"/>
</dbReference>
<dbReference type="PANTHER" id="PTHR10196:SF69">
    <property type="entry name" value="GLYCEROL KINASE"/>
    <property type="match status" value="1"/>
</dbReference>
<dbReference type="Pfam" id="PF02782">
    <property type="entry name" value="FGGY_C"/>
    <property type="match status" value="1"/>
</dbReference>
<evidence type="ECO:0000256" key="5">
    <source>
        <dbReference type="ARBA" id="ARBA00022840"/>
    </source>
</evidence>
<dbReference type="GO" id="GO:0004370">
    <property type="term" value="F:glycerol kinase activity"/>
    <property type="evidence" value="ECO:0007669"/>
    <property type="project" value="TreeGrafter"/>
</dbReference>